<dbReference type="Pfam" id="PF13692">
    <property type="entry name" value="Glyco_trans_1_4"/>
    <property type="match status" value="1"/>
</dbReference>
<protein>
    <recommendedName>
        <fullName evidence="4">Glycosyltransferase subfamily 4-like N-terminal domain-containing protein</fullName>
    </recommendedName>
</protein>
<keyword evidence="1" id="KW-0328">Glycosyltransferase</keyword>
<dbReference type="Pfam" id="PF13439">
    <property type="entry name" value="Glyco_transf_4"/>
    <property type="match status" value="1"/>
</dbReference>
<comment type="caution">
    <text evidence="5">The sequence shown here is derived from an EMBL/GenBank/DDBJ whole genome shotgun (WGS) entry which is preliminary data.</text>
</comment>
<evidence type="ECO:0000256" key="1">
    <source>
        <dbReference type="ARBA" id="ARBA00022676"/>
    </source>
</evidence>
<gene>
    <name evidence="5" type="ORF">KLO01_03680</name>
</gene>
<keyword evidence="6" id="KW-1185">Reference proteome</keyword>
<feature type="region of interest" description="Disordered" evidence="3">
    <location>
        <begin position="184"/>
        <end position="210"/>
    </location>
</feature>
<name>A0A512SWJ8_9MICO</name>
<dbReference type="AlphaFoldDB" id="A0A512SWJ8"/>
<organism evidence="5 6">
    <name type="scientific">Knoellia locipacati</name>
    <dbReference type="NCBI Taxonomy" id="882824"/>
    <lineage>
        <taxon>Bacteria</taxon>
        <taxon>Bacillati</taxon>
        <taxon>Actinomycetota</taxon>
        <taxon>Actinomycetes</taxon>
        <taxon>Micrococcales</taxon>
        <taxon>Intrasporangiaceae</taxon>
        <taxon>Knoellia</taxon>
    </lineage>
</organism>
<proteinExistence type="predicted"/>
<dbReference type="EMBL" id="BKBA01000003">
    <property type="protein sequence ID" value="GEQ12321.1"/>
    <property type="molecule type" value="Genomic_DNA"/>
</dbReference>
<evidence type="ECO:0000256" key="2">
    <source>
        <dbReference type="ARBA" id="ARBA00022679"/>
    </source>
</evidence>
<evidence type="ECO:0000313" key="6">
    <source>
        <dbReference type="Proteomes" id="UP000321793"/>
    </source>
</evidence>
<feature type="domain" description="Glycosyltransferase subfamily 4-like N-terminal" evidence="4">
    <location>
        <begin position="278"/>
        <end position="388"/>
    </location>
</feature>
<evidence type="ECO:0000256" key="3">
    <source>
        <dbReference type="SAM" id="MobiDB-lite"/>
    </source>
</evidence>
<sequence length="614" mass="65661">MRYCIPSLPVVWSEPMPESPPQQVHPLLADLRAVTGAPWTAEQVDDLARTGTGEPLADAAAASGRPDLAEGERAPHVVMLAGNTISSDARVMKAMNTVSRFGVDVTAVGLIRPGFSADEDLGDGMRILRVAPGNRIASSGARARWKKARQGLGDVGSALAPWFTTQDDYKNSVARWEHRTRELAAERGRAAQRTDAAATGGAPGGAPGGADKVARALTWRLLKAERVLLKGRAVPVKLSSMRKKRAASTDSGVGRRREALISAYTAVPGLGRWKSVLPEILDQDLAIGPILARLEPDVIHVHDVFMIGIAVRAAQRAALQGRTVKVVYDAHEFVPGLAMVPPRQVAAYADLERSFIHDVDRVITVSPELADLLQRTHSLPRRPDVVLNAPIADDPSTRVVGVRDVCGLGADVPLVVYGGGVHAARGVQTVLAALEQLPDVHLAIVVRGMYAYSKELRAVADRAGYGDRVHFAPFVPPAFVPRYLSSATVGVSPLLHAINHDVAITNKFCEYLQGGLPIVTSDTPAQADLVRELGLGEVHVAGDVDDCARAIRAGLASAEQTRRRIEGDAELRHRFSWSAQAETLRTAFDEVLPQGLPEVAWAPGATQVGSLRGQ</sequence>
<dbReference type="PANTHER" id="PTHR12526">
    <property type="entry name" value="GLYCOSYLTRANSFERASE"/>
    <property type="match status" value="1"/>
</dbReference>
<keyword evidence="2" id="KW-0808">Transferase</keyword>
<reference evidence="5 6" key="1">
    <citation type="submission" date="2019-07" db="EMBL/GenBank/DDBJ databases">
        <title>Whole genome shotgun sequence of Knoellia locipacati NBRC 109775.</title>
        <authorList>
            <person name="Hosoyama A."/>
            <person name="Uohara A."/>
            <person name="Ohji S."/>
            <person name="Ichikawa N."/>
        </authorList>
    </citation>
    <scope>NUCLEOTIDE SEQUENCE [LARGE SCALE GENOMIC DNA]</scope>
    <source>
        <strain evidence="5 6">NBRC 109775</strain>
    </source>
</reference>
<evidence type="ECO:0000313" key="5">
    <source>
        <dbReference type="EMBL" id="GEQ12321.1"/>
    </source>
</evidence>
<dbReference type="SUPFAM" id="SSF53756">
    <property type="entry name" value="UDP-Glycosyltransferase/glycogen phosphorylase"/>
    <property type="match status" value="1"/>
</dbReference>
<dbReference type="Proteomes" id="UP000321793">
    <property type="component" value="Unassembled WGS sequence"/>
</dbReference>
<accession>A0A512SWJ8</accession>
<evidence type="ECO:0000259" key="4">
    <source>
        <dbReference type="Pfam" id="PF13439"/>
    </source>
</evidence>
<dbReference type="Gene3D" id="3.40.50.2000">
    <property type="entry name" value="Glycogen Phosphorylase B"/>
    <property type="match status" value="2"/>
</dbReference>
<dbReference type="GO" id="GO:0016757">
    <property type="term" value="F:glycosyltransferase activity"/>
    <property type="evidence" value="ECO:0007669"/>
    <property type="project" value="UniProtKB-KW"/>
</dbReference>
<dbReference type="InterPro" id="IPR028098">
    <property type="entry name" value="Glyco_trans_4-like_N"/>
</dbReference>